<gene>
    <name evidence="2" type="ordered locus">CBUD_0425</name>
</gene>
<name>A9KF46_COXBN</name>
<feature type="transmembrane region" description="Helical" evidence="1">
    <location>
        <begin position="198"/>
        <end position="222"/>
    </location>
</feature>
<protein>
    <submittedName>
        <fullName evidence="2">Hypothetical membrane spanning protein</fullName>
    </submittedName>
</protein>
<feature type="transmembrane region" description="Helical" evidence="1">
    <location>
        <begin position="151"/>
        <end position="178"/>
    </location>
</feature>
<keyword evidence="1" id="KW-1133">Transmembrane helix</keyword>
<proteinExistence type="predicted"/>
<dbReference type="EMBL" id="CP000733">
    <property type="protein sequence ID" value="ABS77379.2"/>
    <property type="molecule type" value="Genomic_DNA"/>
</dbReference>
<accession>A9KF46</accession>
<dbReference type="AlphaFoldDB" id="A9KF46"/>
<reference evidence="2 3" key="1">
    <citation type="journal article" date="2009" name="Infect. Immun.">
        <title>Comparative genomics reveal extensive transposon-mediated genomic plasticity and diversity among potential effector proteins within the genus Coxiella.</title>
        <authorList>
            <person name="Beare P.A."/>
            <person name="Unsworth N."/>
            <person name="Andoh M."/>
            <person name="Voth D.E."/>
            <person name="Omsland A."/>
            <person name="Gilk S.D."/>
            <person name="Williams K.P."/>
            <person name="Sobral B.W."/>
            <person name="Kupko J.J.III."/>
            <person name="Porcella S.F."/>
            <person name="Samuel J.E."/>
            <person name="Heinzen R.A."/>
        </authorList>
    </citation>
    <scope>NUCLEOTIDE SEQUENCE [LARGE SCALE GENOMIC DNA]</scope>
    <source>
        <strain evidence="2 3">Dugway 5J108-111</strain>
    </source>
</reference>
<dbReference type="RefSeq" id="WP_010958302.1">
    <property type="nucleotide sequence ID" value="NC_009727.1"/>
</dbReference>
<evidence type="ECO:0000256" key="1">
    <source>
        <dbReference type="SAM" id="Phobius"/>
    </source>
</evidence>
<feature type="transmembrane region" description="Helical" evidence="1">
    <location>
        <begin position="229"/>
        <end position="252"/>
    </location>
</feature>
<keyword evidence="1" id="KW-0472">Membrane</keyword>
<feature type="transmembrane region" description="Helical" evidence="1">
    <location>
        <begin position="118"/>
        <end position="139"/>
    </location>
</feature>
<evidence type="ECO:0000313" key="2">
    <source>
        <dbReference type="EMBL" id="ABS77379.2"/>
    </source>
</evidence>
<dbReference type="Proteomes" id="UP000008555">
    <property type="component" value="Chromosome"/>
</dbReference>
<evidence type="ECO:0000313" key="3">
    <source>
        <dbReference type="Proteomes" id="UP000008555"/>
    </source>
</evidence>
<feature type="transmembrane region" description="Helical" evidence="1">
    <location>
        <begin position="74"/>
        <end position="98"/>
    </location>
</feature>
<organism evidence="2 3">
    <name type="scientific">Coxiella burnetii (strain Dugway 5J108-111)</name>
    <dbReference type="NCBI Taxonomy" id="434922"/>
    <lineage>
        <taxon>Bacteria</taxon>
        <taxon>Pseudomonadati</taxon>
        <taxon>Pseudomonadota</taxon>
        <taxon>Gammaproteobacteria</taxon>
        <taxon>Legionellales</taxon>
        <taxon>Coxiellaceae</taxon>
        <taxon>Coxiella</taxon>
    </lineage>
</organism>
<keyword evidence="1" id="KW-0812">Transmembrane</keyword>
<dbReference type="HOGENOM" id="CLU_1060573_0_0_6"/>
<dbReference type="KEGG" id="cbd:CBUD_0425"/>
<sequence length="262" mass="29629">MAYPKRGSIMESSPQPNHRFTISDILNEAWGLVNGSKWPIWAIAIFIGIASLIAQIIIIRLFQIDPEMPSVHYNYFFMPLINSIVIAPFFAGAVMTAISRARGEAVSPRSGYQYFRKTLPVMLGMLLITFLATIVNYIVHLPPIATAVGRYAVWLNILGSIVAIFVYVFTILTIPLIVDKNHTPWDGLIASFRLVKPYWFKVFMLILIIYVFFIVATIPLIVGSMIHPYARLLGAGIFILILVWLLPYIFLIQGVLYHKLVD</sequence>
<feature type="transmembrane region" description="Helical" evidence="1">
    <location>
        <begin position="40"/>
        <end position="62"/>
    </location>
</feature>